<organism evidence="1 2">
    <name type="scientific">Ammoniphilus oxalaticus</name>
    <dbReference type="NCBI Taxonomy" id="66863"/>
    <lineage>
        <taxon>Bacteria</taxon>
        <taxon>Bacillati</taxon>
        <taxon>Bacillota</taxon>
        <taxon>Bacilli</taxon>
        <taxon>Bacillales</taxon>
        <taxon>Paenibacillaceae</taxon>
        <taxon>Aneurinibacillus group</taxon>
        <taxon>Ammoniphilus</taxon>
    </lineage>
</organism>
<protein>
    <submittedName>
        <fullName evidence="1">Uncharacterized protein</fullName>
    </submittedName>
</protein>
<dbReference type="EMBL" id="MCHY01000002">
    <property type="protein sequence ID" value="RKD26791.1"/>
    <property type="molecule type" value="Genomic_DNA"/>
</dbReference>
<comment type="caution">
    <text evidence="1">The sequence shown here is derived from an EMBL/GenBank/DDBJ whole genome shotgun (WGS) entry which is preliminary data.</text>
</comment>
<dbReference type="AlphaFoldDB" id="A0A419SQS2"/>
<evidence type="ECO:0000313" key="2">
    <source>
        <dbReference type="Proteomes" id="UP000284219"/>
    </source>
</evidence>
<reference evidence="1 2" key="1">
    <citation type="submission" date="2016-08" db="EMBL/GenBank/DDBJ databases">
        <title>Novel Firmicute Genomes.</title>
        <authorList>
            <person name="Poppleton D.I."/>
            <person name="Gribaldo S."/>
        </authorList>
    </citation>
    <scope>NUCLEOTIDE SEQUENCE [LARGE SCALE GENOMIC DNA]</scope>
    <source>
        <strain evidence="1 2">RAOx-1</strain>
    </source>
</reference>
<evidence type="ECO:0000313" key="1">
    <source>
        <dbReference type="EMBL" id="RKD26791.1"/>
    </source>
</evidence>
<keyword evidence="2" id="KW-1185">Reference proteome</keyword>
<name>A0A419SQS2_9BACL</name>
<dbReference type="Proteomes" id="UP000284219">
    <property type="component" value="Unassembled WGS sequence"/>
</dbReference>
<sequence>MAPKNRRTNKAVASTVDPMEHFMQTVTVDTCIACKQPCSRGMAYVEKMKRPGAIGYGVPCILTKGKPGRMQRRRRRS</sequence>
<gene>
    <name evidence="1" type="ORF">BEP19_16475</name>
</gene>
<accession>A0A419SQS2</accession>
<proteinExistence type="predicted"/>